<dbReference type="PROSITE" id="PS51746">
    <property type="entry name" value="PPM_2"/>
    <property type="match status" value="1"/>
</dbReference>
<organism evidence="2 3">
    <name type="scientific">Linum trigynum</name>
    <dbReference type="NCBI Taxonomy" id="586398"/>
    <lineage>
        <taxon>Eukaryota</taxon>
        <taxon>Viridiplantae</taxon>
        <taxon>Streptophyta</taxon>
        <taxon>Embryophyta</taxon>
        <taxon>Tracheophyta</taxon>
        <taxon>Spermatophyta</taxon>
        <taxon>Magnoliopsida</taxon>
        <taxon>eudicotyledons</taxon>
        <taxon>Gunneridae</taxon>
        <taxon>Pentapetalae</taxon>
        <taxon>rosids</taxon>
        <taxon>fabids</taxon>
        <taxon>Malpighiales</taxon>
        <taxon>Linaceae</taxon>
        <taxon>Linum</taxon>
    </lineage>
</organism>
<feature type="domain" description="PPM-type phosphatase" evidence="1">
    <location>
        <begin position="1"/>
        <end position="112"/>
    </location>
</feature>
<dbReference type="SUPFAM" id="SSF81606">
    <property type="entry name" value="PP2C-like"/>
    <property type="match status" value="1"/>
</dbReference>
<proteinExistence type="predicted"/>
<evidence type="ECO:0000313" key="3">
    <source>
        <dbReference type="Proteomes" id="UP001497516"/>
    </source>
</evidence>
<accession>A0AAV2FYV9</accession>
<reference evidence="2 3" key="1">
    <citation type="submission" date="2024-04" db="EMBL/GenBank/DDBJ databases">
        <authorList>
            <person name="Fracassetti M."/>
        </authorList>
    </citation>
    <scope>NUCLEOTIDE SEQUENCE [LARGE SCALE GENOMIC DNA]</scope>
</reference>
<name>A0AAV2FYV9_9ROSI</name>
<dbReference type="GO" id="GO:0004722">
    <property type="term" value="F:protein serine/threonine phosphatase activity"/>
    <property type="evidence" value="ECO:0007669"/>
    <property type="project" value="InterPro"/>
</dbReference>
<dbReference type="Proteomes" id="UP001497516">
    <property type="component" value="Chromosome 7"/>
</dbReference>
<dbReference type="InterPro" id="IPR036457">
    <property type="entry name" value="PPM-type-like_dom_sf"/>
</dbReference>
<gene>
    <name evidence="2" type="ORF">LTRI10_LOCUS42796</name>
</gene>
<dbReference type="PANTHER" id="PTHR47992">
    <property type="entry name" value="PROTEIN PHOSPHATASE"/>
    <property type="match status" value="1"/>
</dbReference>
<keyword evidence="3" id="KW-1185">Reference proteome</keyword>
<dbReference type="EMBL" id="OZ034820">
    <property type="protein sequence ID" value="CAL1402823.1"/>
    <property type="molecule type" value="Genomic_DNA"/>
</dbReference>
<dbReference type="AlphaFoldDB" id="A0AAV2FYV9"/>
<dbReference type="CDD" id="cd00143">
    <property type="entry name" value="PP2Cc"/>
    <property type="match status" value="1"/>
</dbReference>
<dbReference type="InterPro" id="IPR001932">
    <property type="entry name" value="PPM-type_phosphatase-like_dom"/>
</dbReference>
<evidence type="ECO:0000259" key="1">
    <source>
        <dbReference type="PROSITE" id="PS51746"/>
    </source>
</evidence>
<dbReference type="Pfam" id="PF00481">
    <property type="entry name" value="PP2C"/>
    <property type="match status" value="1"/>
</dbReference>
<dbReference type="InterPro" id="IPR015655">
    <property type="entry name" value="PP2C"/>
</dbReference>
<dbReference type="Gene3D" id="3.60.40.10">
    <property type="entry name" value="PPM-type phosphatase domain"/>
    <property type="match status" value="1"/>
</dbReference>
<sequence length="113" mass="12275">MRVCFVVEMPGNVPRVDGQLAMSRAFGDDAKLKDHISSEPDLKIVTIDCDDTDFIILASDGLWKVGGQVMSNQDACDYIRGVEDPKEAAKTLIAEALARGSKDDISCIVVMID</sequence>
<evidence type="ECO:0000313" key="2">
    <source>
        <dbReference type="EMBL" id="CAL1402823.1"/>
    </source>
</evidence>
<protein>
    <recommendedName>
        <fullName evidence="1">PPM-type phosphatase domain-containing protein</fullName>
    </recommendedName>
</protein>